<evidence type="ECO:0000313" key="2">
    <source>
        <dbReference type="EMBL" id="KAJ4978388.1"/>
    </source>
</evidence>
<keyword evidence="3" id="KW-1185">Reference proteome</keyword>
<dbReference type="InterPro" id="IPR053346">
    <property type="entry name" value="Fra_a_1-associated"/>
</dbReference>
<evidence type="ECO:0000256" key="1">
    <source>
        <dbReference type="SAM" id="MobiDB-lite"/>
    </source>
</evidence>
<dbReference type="AlphaFoldDB" id="A0A9Q0R017"/>
<comment type="caution">
    <text evidence="2">The sequence shown here is derived from an EMBL/GenBank/DDBJ whole genome shotgun (WGS) entry which is preliminary data.</text>
</comment>
<accession>A0A9Q0R017</accession>
<name>A0A9Q0R017_9MAGN</name>
<protein>
    <submittedName>
        <fullName evidence="2">Uncharacterized protein</fullName>
    </submittedName>
</protein>
<dbReference type="EMBL" id="JAMYWD010000002">
    <property type="protein sequence ID" value="KAJ4978388.1"/>
    <property type="molecule type" value="Genomic_DNA"/>
</dbReference>
<reference evidence="2" key="1">
    <citation type="journal article" date="2023" name="Plant J.">
        <title>The genome of the king protea, Protea cynaroides.</title>
        <authorList>
            <person name="Chang J."/>
            <person name="Duong T.A."/>
            <person name="Schoeman C."/>
            <person name="Ma X."/>
            <person name="Roodt D."/>
            <person name="Barker N."/>
            <person name="Li Z."/>
            <person name="Van de Peer Y."/>
            <person name="Mizrachi E."/>
        </authorList>
    </citation>
    <scope>NUCLEOTIDE SEQUENCE</scope>
    <source>
        <tissue evidence="2">Young leaves</tissue>
    </source>
</reference>
<organism evidence="2 3">
    <name type="scientific">Protea cynaroides</name>
    <dbReference type="NCBI Taxonomy" id="273540"/>
    <lineage>
        <taxon>Eukaryota</taxon>
        <taxon>Viridiplantae</taxon>
        <taxon>Streptophyta</taxon>
        <taxon>Embryophyta</taxon>
        <taxon>Tracheophyta</taxon>
        <taxon>Spermatophyta</taxon>
        <taxon>Magnoliopsida</taxon>
        <taxon>Proteales</taxon>
        <taxon>Proteaceae</taxon>
        <taxon>Protea</taxon>
    </lineage>
</organism>
<gene>
    <name evidence="2" type="ORF">NE237_009168</name>
</gene>
<sequence length="218" mass="24374">MGWVWRDESETNGTSSSPGPVDIDGTETSGSGDQCSIRMIVKSQCKTEEIEPGKFIWKCQKTEQILKDCIGRPVEVIQSNTEYTEDDITNEMAEGALPFESSVIEAFNCPALRGDVEAFNFPEPHGDIEAFNCPGLRSEFEAFEQNVFGVLNHFFEAAEEMKNSFFKVFGTPDVYDRESSQSLRRRSPMGGPLEKEVLPRHRNEESANSDSAGQVRDV</sequence>
<dbReference type="PANTHER" id="PTHR35722:SF1">
    <property type="entry name" value="MAL D 1-ASSOCIATED PROTEIN"/>
    <property type="match status" value="1"/>
</dbReference>
<feature type="compositionally biased region" description="Basic and acidic residues" evidence="1">
    <location>
        <begin position="193"/>
        <end position="205"/>
    </location>
</feature>
<feature type="region of interest" description="Disordered" evidence="1">
    <location>
        <begin position="176"/>
        <end position="218"/>
    </location>
</feature>
<dbReference type="PANTHER" id="PTHR35722">
    <property type="entry name" value="MAL D 1-ASSOCIATED PROTEIN"/>
    <property type="match status" value="1"/>
</dbReference>
<feature type="region of interest" description="Disordered" evidence="1">
    <location>
        <begin position="1"/>
        <end position="32"/>
    </location>
</feature>
<evidence type="ECO:0000313" key="3">
    <source>
        <dbReference type="Proteomes" id="UP001141806"/>
    </source>
</evidence>
<proteinExistence type="predicted"/>
<dbReference type="OrthoDB" id="1914474at2759"/>
<dbReference type="Proteomes" id="UP001141806">
    <property type="component" value="Unassembled WGS sequence"/>
</dbReference>